<keyword evidence="2" id="KW-1185">Reference proteome</keyword>
<accession>A0A6P8P601</accession>
<evidence type="ECO:0000313" key="3">
    <source>
        <dbReference type="RefSeq" id="XP_033784637.1"/>
    </source>
</evidence>
<sequence length="210" mass="23571">MACAQGDGKDGTCDACEPDEAAKAVMLCPDCEFSFCHLHAEEHGLKYRAHRLRALALEPTEARRETALDTEKSTNREPADLRAMMLERVASLKDKCTDPHVTQREMKAIIEREFDDMHHLAREEERRALHLLDLQDAVASAHMSEVLAEIKGVVEMAKIIKQLNVLSEPALLKPENQEQDPRNGRPPPDPPQPGSNHRCFRDPPSANGPW</sequence>
<dbReference type="GeneID" id="117352323"/>
<reference evidence="3" key="1">
    <citation type="submission" date="2025-08" db="UniProtKB">
        <authorList>
            <consortium name="RefSeq"/>
        </authorList>
    </citation>
    <scope>IDENTIFICATION</scope>
</reference>
<dbReference type="Proteomes" id="UP000515159">
    <property type="component" value="Chromosome 19"/>
</dbReference>
<dbReference type="Gene3D" id="4.10.830.40">
    <property type="match status" value="1"/>
</dbReference>
<gene>
    <name evidence="3" type="primary">TRIM44</name>
</gene>
<name>A0A6P8P601_GEOSA</name>
<dbReference type="RefSeq" id="XP_033784637.1">
    <property type="nucleotide sequence ID" value="XM_033928746.1"/>
</dbReference>
<dbReference type="CTD" id="54765"/>
<protein>
    <submittedName>
        <fullName evidence="3">Tripartite motif-containing protein 44 isoform X2</fullName>
    </submittedName>
</protein>
<feature type="compositionally biased region" description="Pro residues" evidence="1">
    <location>
        <begin position="184"/>
        <end position="193"/>
    </location>
</feature>
<dbReference type="AlphaFoldDB" id="A0A6P8P601"/>
<proteinExistence type="predicted"/>
<feature type="region of interest" description="Disordered" evidence="1">
    <location>
        <begin position="170"/>
        <end position="210"/>
    </location>
</feature>
<evidence type="ECO:0000256" key="1">
    <source>
        <dbReference type="SAM" id="MobiDB-lite"/>
    </source>
</evidence>
<evidence type="ECO:0000313" key="2">
    <source>
        <dbReference type="Proteomes" id="UP000515159"/>
    </source>
</evidence>
<organism evidence="2 3">
    <name type="scientific">Geotrypetes seraphini</name>
    <name type="common">Gaboon caecilian</name>
    <name type="synonym">Caecilia seraphini</name>
    <dbReference type="NCBI Taxonomy" id="260995"/>
    <lineage>
        <taxon>Eukaryota</taxon>
        <taxon>Metazoa</taxon>
        <taxon>Chordata</taxon>
        <taxon>Craniata</taxon>
        <taxon>Vertebrata</taxon>
        <taxon>Euteleostomi</taxon>
        <taxon>Amphibia</taxon>
        <taxon>Gymnophiona</taxon>
        <taxon>Geotrypetes</taxon>
    </lineage>
</organism>